<evidence type="ECO:0000256" key="1">
    <source>
        <dbReference type="ARBA" id="ARBA00022737"/>
    </source>
</evidence>
<keyword evidence="1" id="KW-0677">Repeat</keyword>
<dbReference type="EMBL" id="CP120629">
    <property type="protein sequence ID" value="WEW59835.1"/>
    <property type="molecule type" value="Genomic_DNA"/>
</dbReference>
<evidence type="ECO:0000313" key="5">
    <source>
        <dbReference type="Proteomes" id="UP001219355"/>
    </source>
</evidence>
<name>A0AAF0DJF1_9EURO</name>
<dbReference type="AlphaFoldDB" id="A0AAF0DJF1"/>
<dbReference type="Gene3D" id="3.80.10.10">
    <property type="entry name" value="Ribonuclease Inhibitor"/>
    <property type="match status" value="1"/>
</dbReference>
<gene>
    <name evidence="4" type="ORF">PRK78_005316</name>
</gene>
<feature type="repeat" description="TPR" evidence="3">
    <location>
        <begin position="5"/>
        <end position="38"/>
    </location>
</feature>
<evidence type="ECO:0000256" key="2">
    <source>
        <dbReference type="ARBA" id="ARBA00022803"/>
    </source>
</evidence>
<dbReference type="InterPro" id="IPR019734">
    <property type="entry name" value="TPR_rpt"/>
</dbReference>
<evidence type="ECO:0000256" key="3">
    <source>
        <dbReference type="PROSITE-ProRule" id="PRU00339"/>
    </source>
</evidence>
<dbReference type="SUPFAM" id="SSF48452">
    <property type="entry name" value="TPR-like"/>
    <property type="match status" value="1"/>
</dbReference>
<keyword evidence="5" id="KW-1185">Reference proteome</keyword>
<protein>
    <recommendedName>
        <fullName evidence="6">F-box domain-containing protein</fullName>
    </recommendedName>
</protein>
<organism evidence="4 5">
    <name type="scientific">Emydomyces testavorans</name>
    <dbReference type="NCBI Taxonomy" id="2070801"/>
    <lineage>
        <taxon>Eukaryota</taxon>
        <taxon>Fungi</taxon>
        <taxon>Dikarya</taxon>
        <taxon>Ascomycota</taxon>
        <taxon>Pezizomycotina</taxon>
        <taxon>Eurotiomycetes</taxon>
        <taxon>Eurotiomycetidae</taxon>
        <taxon>Onygenales</taxon>
        <taxon>Nannizziopsiaceae</taxon>
        <taxon>Emydomyces</taxon>
    </lineage>
</organism>
<dbReference type="Gene3D" id="1.25.40.10">
    <property type="entry name" value="Tetratricopeptide repeat domain"/>
    <property type="match status" value="1"/>
</dbReference>
<sequence>MPQQLSALQEHGETQYRLKNYAKALEAFSKAIELGRGDVLPLLDNRAATYCALGDLESGLKDGRRMIKADKFDARGYLRAAKVLQLMKKFDEALRLYKYSLRMLAADVPGRKQIETLMSKLERALNPPKRVDPLVTLPPELVSMILEYLDLKTTIRWLSFDLTIARRPVSYSAVAAFLRRSNGGVKEARLARINRDLVPGVFEMLCRCANLTSLEITNRQDINDLPLPITGLASLKSLIIDAAHRLETDHLFTILSCCARLERVKADNIQRSPGDYNNALRFPNLLSLELSWHNDIRYSPMNPFVLPLFSSGELEVVMPNLEVLSLAIHVPSQFFMQAVSIPTHPKLQKFTYKNLYLQAPPKLPSTLEHLLFENVIIKSPPQTNPLSHFSNLKTAVFWTINLLMPDILESLVSQNKETLTHLSIRWCSGIAADDLEPLMVKGLFHSINTLDIAGIRNVTDATTPIIIANMPNLKTLDLSGTRITGFTVKQLADAENPKLERLIVPQIGMDAIEYGRSRHIQITRS</sequence>
<dbReference type="PANTHER" id="PTHR22904">
    <property type="entry name" value="TPR REPEAT CONTAINING PROTEIN"/>
    <property type="match status" value="1"/>
</dbReference>
<keyword evidence="2 3" id="KW-0802">TPR repeat</keyword>
<proteinExistence type="predicted"/>
<dbReference type="Proteomes" id="UP001219355">
    <property type="component" value="Chromosome 3"/>
</dbReference>
<dbReference type="SMART" id="SM00028">
    <property type="entry name" value="TPR"/>
    <property type="match status" value="3"/>
</dbReference>
<reference evidence="4" key="1">
    <citation type="submission" date="2023-03" db="EMBL/GenBank/DDBJ databases">
        <title>Emydomyces testavorans Genome Sequence.</title>
        <authorList>
            <person name="Hoyer L."/>
        </authorList>
    </citation>
    <scope>NUCLEOTIDE SEQUENCE</scope>
    <source>
        <strain evidence="4">16-2883</strain>
    </source>
</reference>
<dbReference type="SUPFAM" id="SSF52047">
    <property type="entry name" value="RNI-like"/>
    <property type="match status" value="1"/>
</dbReference>
<evidence type="ECO:0000313" key="4">
    <source>
        <dbReference type="EMBL" id="WEW59835.1"/>
    </source>
</evidence>
<dbReference type="InterPro" id="IPR032675">
    <property type="entry name" value="LRR_dom_sf"/>
</dbReference>
<dbReference type="InterPro" id="IPR011990">
    <property type="entry name" value="TPR-like_helical_dom_sf"/>
</dbReference>
<evidence type="ECO:0008006" key="6">
    <source>
        <dbReference type="Google" id="ProtNLM"/>
    </source>
</evidence>
<dbReference type="PANTHER" id="PTHR22904:SF523">
    <property type="entry name" value="STRESS-INDUCED-PHOSPHOPROTEIN 1"/>
    <property type="match status" value="1"/>
</dbReference>
<dbReference type="GO" id="GO:0051879">
    <property type="term" value="F:Hsp90 protein binding"/>
    <property type="evidence" value="ECO:0007669"/>
    <property type="project" value="TreeGrafter"/>
</dbReference>
<dbReference type="PROSITE" id="PS50005">
    <property type="entry name" value="TPR"/>
    <property type="match status" value="1"/>
</dbReference>
<accession>A0AAF0DJF1</accession>